<evidence type="ECO:0000313" key="2">
    <source>
        <dbReference type="Proteomes" id="UP000714275"/>
    </source>
</evidence>
<protein>
    <submittedName>
        <fullName evidence="1">Uncharacterized protein</fullName>
    </submittedName>
</protein>
<reference evidence="1" key="1">
    <citation type="journal article" date="2020" name="New Phytol.">
        <title>Comparative genomics reveals dynamic genome evolution in host specialist ectomycorrhizal fungi.</title>
        <authorList>
            <person name="Lofgren L.A."/>
            <person name="Nguyen N.H."/>
            <person name="Vilgalys R."/>
            <person name="Ruytinx J."/>
            <person name="Liao H.L."/>
            <person name="Branco S."/>
            <person name="Kuo A."/>
            <person name="LaButti K."/>
            <person name="Lipzen A."/>
            <person name="Andreopoulos W."/>
            <person name="Pangilinan J."/>
            <person name="Riley R."/>
            <person name="Hundley H."/>
            <person name="Na H."/>
            <person name="Barry K."/>
            <person name="Grigoriev I.V."/>
            <person name="Stajich J.E."/>
            <person name="Kennedy P.G."/>
        </authorList>
    </citation>
    <scope>NUCLEOTIDE SEQUENCE</scope>
    <source>
        <strain evidence="1">DOB743</strain>
    </source>
</reference>
<dbReference type="AlphaFoldDB" id="A0A9P6ZRF1"/>
<organism evidence="1 2">
    <name type="scientific">Suillus placidus</name>
    <dbReference type="NCBI Taxonomy" id="48579"/>
    <lineage>
        <taxon>Eukaryota</taxon>
        <taxon>Fungi</taxon>
        <taxon>Dikarya</taxon>
        <taxon>Basidiomycota</taxon>
        <taxon>Agaricomycotina</taxon>
        <taxon>Agaricomycetes</taxon>
        <taxon>Agaricomycetidae</taxon>
        <taxon>Boletales</taxon>
        <taxon>Suillineae</taxon>
        <taxon>Suillaceae</taxon>
        <taxon>Suillus</taxon>
    </lineage>
</organism>
<gene>
    <name evidence="1" type="ORF">EV702DRAFT_1269642</name>
</gene>
<accession>A0A9P6ZRF1</accession>
<name>A0A9P6ZRF1_9AGAM</name>
<proteinExistence type="predicted"/>
<sequence>MLHYAYVKNINSNSTYRYAIVFASRAVADEWWHAVSTSAIVKFSDSIRRVNAQFYTHDVGQANAADSLTVNGVATQFLGKVFFTLLDDLGGRQLSIIPPLHFADHISENSFYIRSKVSPYEYWYCPLLSNSNATNLVYVSRTERTRFRVCLAEKGTAGTVMIGSDEIVITVPSLSRSIDVTDSGQVILATAPQSGLKFSDLLSKFTVGPTVYKDGQSLDTRELLYTDDGEKWELA</sequence>
<dbReference type="Proteomes" id="UP000714275">
    <property type="component" value="Unassembled WGS sequence"/>
</dbReference>
<dbReference type="OrthoDB" id="5364171at2759"/>
<evidence type="ECO:0000313" key="1">
    <source>
        <dbReference type="EMBL" id="KAG1775108.1"/>
    </source>
</evidence>
<keyword evidence="2" id="KW-1185">Reference proteome</keyword>
<dbReference type="EMBL" id="JABBWD010000036">
    <property type="protein sequence ID" value="KAG1775108.1"/>
    <property type="molecule type" value="Genomic_DNA"/>
</dbReference>
<comment type="caution">
    <text evidence="1">The sequence shown here is derived from an EMBL/GenBank/DDBJ whole genome shotgun (WGS) entry which is preliminary data.</text>
</comment>